<reference evidence="4" key="3">
    <citation type="submission" date="2017-07" db="EMBL/GenBank/DDBJ databases">
        <authorList>
            <person name="Sun Z.S."/>
            <person name="Albrecht U."/>
            <person name="Echele G."/>
            <person name="Lee C.C."/>
        </authorList>
    </citation>
    <scope>NUCLEOTIDE SEQUENCE</scope>
</reference>
<keyword evidence="3" id="KW-0150">Chloroplast</keyword>
<evidence type="ECO:0000256" key="1">
    <source>
        <dbReference type="ARBA" id="ARBA00008091"/>
    </source>
</evidence>
<dbReference type="Pfam" id="PF04485">
    <property type="entry name" value="NblA"/>
    <property type="match status" value="1"/>
</dbReference>
<geneLocation type="plastid" evidence="3"/>
<evidence type="ECO:0000313" key="3">
    <source>
        <dbReference type="EMBL" id="ARO91289.1"/>
    </source>
</evidence>
<evidence type="ECO:0000256" key="2">
    <source>
        <dbReference type="ARBA" id="ARBA00021553"/>
    </source>
</evidence>
<protein>
    <recommendedName>
        <fullName evidence="2">Uncharacterized protein ycf18</fullName>
    </recommendedName>
</protein>
<organism evidence="3">
    <name type="scientific">Rhodochaete parvula</name>
    <dbReference type="NCBI Taxonomy" id="110510"/>
    <lineage>
        <taxon>Eukaryota</taxon>
        <taxon>Rhodophyta</taxon>
        <taxon>Compsopogonophyceae</taxon>
        <taxon>Rhodochaetales</taxon>
        <taxon>Rhodochaetaceae</taxon>
        <taxon>Rhodochaete</taxon>
    </lineage>
</organism>
<dbReference type="EMBL" id="KY709212">
    <property type="protein sequence ID" value="ARO91289.1"/>
    <property type="molecule type" value="Genomic_DNA"/>
</dbReference>
<proteinExistence type="inferred from homology"/>
<dbReference type="InterPro" id="IPR036904">
    <property type="entry name" value="NblA_sf"/>
</dbReference>
<reference evidence="3" key="2">
    <citation type="submission" date="2017-03" db="EMBL/GenBank/DDBJ databases">
        <title>The new red algal subphylum Proteorhodophytina comprises the largest and most divergent plastid genomes known.</title>
        <authorList>
            <person name="Munoz-Gomez S.A."/>
            <person name="Mejia-Franco F.G."/>
            <person name="Durnin K."/>
            <person name="Morgan C."/>
            <person name="Grisdale C.J."/>
            <person name="Archibald J.M."/>
            <person name="Slamovits C.H."/>
        </authorList>
    </citation>
    <scope>NUCLEOTIDE SEQUENCE</scope>
    <source>
        <strain evidence="3">UTEX LB2715</strain>
    </source>
</reference>
<dbReference type="AlphaFoldDB" id="A0A1X9PUV0"/>
<evidence type="ECO:0000313" key="4">
    <source>
        <dbReference type="EMBL" id="ASK39632.1"/>
    </source>
</evidence>
<accession>A0A1X9PUV0</accession>
<dbReference type="SUPFAM" id="SSF109859">
    <property type="entry name" value="NblA-like"/>
    <property type="match status" value="1"/>
</dbReference>
<dbReference type="EMBL" id="KX284728">
    <property type="protein sequence ID" value="ASK39632.1"/>
    <property type="molecule type" value="Genomic_DNA"/>
</dbReference>
<name>A0A1X9PUV0_9RHOD</name>
<comment type="similarity">
    <text evidence="1">Belongs to the ycf18/nblA family.</text>
</comment>
<dbReference type="Gene3D" id="1.10.287.670">
    <property type="entry name" value="Phycobilisome degradation protein NblA"/>
    <property type="match status" value="1"/>
</dbReference>
<sequence length="57" mass="6974">MDFSNELSLEQEFKLAVYSKKIRRLNQSQSQRYLIDILRQMMRIDNMIKYIVKNVSF</sequence>
<keyword evidence="3" id="KW-0934">Plastid</keyword>
<reference evidence="4" key="1">
    <citation type="journal article" date="2016" name="BMC Biol.">
        <title>Parallel evolution of highly conserved plastid genome architecture in red seaweeds and seed plants.</title>
        <authorList>
            <person name="Lee J."/>
            <person name="Cho C.H."/>
            <person name="Park S.I."/>
            <person name="Choi J.W."/>
            <person name="Song H.S."/>
            <person name="West J.A."/>
            <person name="Bhattacharya D."/>
            <person name="Yoon H.S."/>
        </authorList>
    </citation>
    <scope>NUCLEOTIDE SEQUENCE</scope>
</reference>
<gene>
    <name evidence="3" type="primary">nblA</name>
    <name evidence="4" type="ORF">Rhodc_091</name>
</gene>
<dbReference type="InterPro" id="IPR007574">
    <property type="entry name" value="NblA"/>
</dbReference>